<proteinExistence type="predicted"/>
<dbReference type="EMBL" id="JAGYWB010000001">
    <property type="protein sequence ID" value="KAI0531197.1"/>
    <property type="molecule type" value="Genomic_DNA"/>
</dbReference>
<comment type="caution">
    <text evidence="1">The sequence shown here is derived from an EMBL/GenBank/DDBJ whole genome shotgun (WGS) entry which is preliminary data.</text>
</comment>
<name>A0A8T3CDZ2_DENNO</name>
<reference evidence="1" key="1">
    <citation type="journal article" date="2022" name="Front. Genet.">
        <title>Chromosome-Scale Assembly of the Dendrobium nobile Genome Provides Insights Into the Molecular Mechanism of the Biosynthesis of the Medicinal Active Ingredient of Dendrobium.</title>
        <authorList>
            <person name="Xu Q."/>
            <person name="Niu S.-C."/>
            <person name="Li K.-L."/>
            <person name="Zheng P.-J."/>
            <person name="Zhang X.-J."/>
            <person name="Jia Y."/>
            <person name="Liu Y."/>
            <person name="Niu Y.-X."/>
            <person name="Yu L.-H."/>
            <person name="Chen D.-F."/>
            <person name="Zhang G.-Q."/>
        </authorList>
    </citation>
    <scope>NUCLEOTIDE SEQUENCE</scope>
    <source>
        <tissue evidence="1">Leaf</tissue>
    </source>
</reference>
<keyword evidence="2" id="KW-1185">Reference proteome</keyword>
<evidence type="ECO:0000313" key="1">
    <source>
        <dbReference type="EMBL" id="KAI0531197.1"/>
    </source>
</evidence>
<dbReference type="Proteomes" id="UP000829196">
    <property type="component" value="Unassembled WGS sequence"/>
</dbReference>
<dbReference type="AlphaFoldDB" id="A0A8T3CDZ2"/>
<accession>A0A8T3CDZ2</accession>
<protein>
    <submittedName>
        <fullName evidence="1">Uncharacterized protein</fullName>
    </submittedName>
</protein>
<sequence>MKLTRRDMNFPISPEACDFGSWRNLPVVDIEHNRHTPLLRQGSSRILNVSGLNLLNHDHDSDVMDLSQIRLRPPPA</sequence>
<organism evidence="1 2">
    <name type="scientific">Dendrobium nobile</name>
    <name type="common">Orchid</name>
    <dbReference type="NCBI Taxonomy" id="94219"/>
    <lineage>
        <taxon>Eukaryota</taxon>
        <taxon>Viridiplantae</taxon>
        <taxon>Streptophyta</taxon>
        <taxon>Embryophyta</taxon>
        <taxon>Tracheophyta</taxon>
        <taxon>Spermatophyta</taxon>
        <taxon>Magnoliopsida</taxon>
        <taxon>Liliopsida</taxon>
        <taxon>Asparagales</taxon>
        <taxon>Orchidaceae</taxon>
        <taxon>Epidendroideae</taxon>
        <taxon>Malaxideae</taxon>
        <taxon>Dendrobiinae</taxon>
        <taxon>Dendrobium</taxon>
    </lineage>
</organism>
<gene>
    <name evidence="1" type="ORF">KFK09_000750</name>
</gene>
<evidence type="ECO:0000313" key="2">
    <source>
        <dbReference type="Proteomes" id="UP000829196"/>
    </source>
</evidence>